<name>A0A840GAJ3_RHOTE</name>
<feature type="transmembrane region" description="Helical" evidence="1">
    <location>
        <begin position="82"/>
        <end position="102"/>
    </location>
</feature>
<evidence type="ECO:0000313" key="3">
    <source>
        <dbReference type="Proteomes" id="UP000587070"/>
    </source>
</evidence>
<reference evidence="2 3" key="1">
    <citation type="submission" date="2020-08" db="EMBL/GenBank/DDBJ databases">
        <title>Genome sequencing of Purple Non-Sulfur Bacteria from various extreme environments.</title>
        <authorList>
            <person name="Mayer M."/>
        </authorList>
    </citation>
    <scope>NUCLEOTIDE SEQUENCE [LARGE SCALE GENOMIC DNA]</scope>
    <source>
        <strain evidence="2 3">2761</strain>
    </source>
</reference>
<keyword evidence="1" id="KW-0472">Membrane</keyword>
<proteinExistence type="predicted"/>
<dbReference type="AlphaFoldDB" id="A0A840GAJ3"/>
<comment type="caution">
    <text evidence="2">The sequence shown here is derived from an EMBL/GenBank/DDBJ whole genome shotgun (WGS) entry which is preliminary data.</text>
</comment>
<keyword evidence="1" id="KW-1133">Transmembrane helix</keyword>
<sequence>MDTWITRFAALLCAVGAIALYWSFGMFVAIPWHEGRMLALSAVEMQVVAIPLVTGLAVGWGALHLFSLASDEENLQRRRARLAVFALVALAAIAGGLSWTLARVVS</sequence>
<organism evidence="2 3">
    <name type="scientific">Rhodocyclus tenuis</name>
    <name type="common">Rhodospirillum tenue</name>
    <dbReference type="NCBI Taxonomy" id="1066"/>
    <lineage>
        <taxon>Bacteria</taxon>
        <taxon>Pseudomonadati</taxon>
        <taxon>Pseudomonadota</taxon>
        <taxon>Betaproteobacteria</taxon>
        <taxon>Rhodocyclales</taxon>
        <taxon>Rhodocyclaceae</taxon>
        <taxon>Rhodocyclus</taxon>
    </lineage>
</organism>
<evidence type="ECO:0000256" key="1">
    <source>
        <dbReference type="SAM" id="Phobius"/>
    </source>
</evidence>
<keyword evidence="1" id="KW-0812">Transmembrane</keyword>
<protein>
    <submittedName>
        <fullName evidence="2">Uncharacterized protein</fullName>
    </submittedName>
</protein>
<dbReference type="OrthoDB" id="9181893at2"/>
<feature type="transmembrane region" description="Helical" evidence="1">
    <location>
        <begin position="7"/>
        <end position="30"/>
    </location>
</feature>
<feature type="transmembrane region" description="Helical" evidence="1">
    <location>
        <begin position="50"/>
        <end position="70"/>
    </location>
</feature>
<evidence type="ECO:0000313" key="2">
    <source>
        <dbReference type="EMBL" id="MBB4247920.1"/>
    </source>
</evidence>
<accession>A0A840GAJ3</accession>
<keyword evidence="3" id="KW-1185">Reference proteome</keyword>
<dbReference type="Proteomes" id="UP000587070">
    <property type="component" value="Unassembled WGS sequence"/>
</dbReference>
<dbReference type="EMBL" id="JACIGE010000008">
    <property type="protein sequence ID" value="MBB4247920.1"/>
    <property type="molecule type" value="Genomic_DNA"/>
</dbReference>
<dbReference type="RefSeq" id="WP_153116937.1">
    <property type="nucleotide sequence ID" value="NZ_JACIGE010000008.1"/>
</dbReference>
<gene>
    <name evidence="2" type="ORF">GGD90_002306</name>
</gene>